<accession>A0ABV1KEY8</accession>
<gene>
    <name evidence="1" type="ORF">WIS52_21395</name>
</gene>
<comment type="caution">
    <text evidence="1">The sequence shown here is derived from an EMBL/GenBank/DDBJ whole genome shotgun (WGS) entry which is preliminary data.</text>
</comment>
<dbReference type="Proteomes" id="UP001494902">
    <property type="component" value="Unassembled WGS sequence"/>
</dbReference>
<organism evidence="1 2">
    <name type="scientific">Pseudonocardia nematodicida</name>
    <dbReference type="NCBI Taxonomy" id="1206997"/>
    <lineage>
        <taxon>Bacteria</taxon>
        <taxon>Bacillati</taxon>
        <taxon>Actinomycetota</taxon>
        <taxon>Actinomycetes</taxon>
        <taxon>Pseudonocardiales</taxon>
        <taxon>Pseudonocardiaceae</taxon>
        <taxon>Pseudonocardia</taxon>
    </lineage>
</organism>
<dbReference type="EMBL" id="JBEDNQ010000009">
    <property type="protein sequence ID" value="MEQ3553030.1"/>
    <property type="molecule type" value="Genomic_DNA"/>
</dbReference>
<proteinExistence type="predicted"/>
<sequence length="202" mass="21661">MTPDPDDVALGARLLSGIPTNEARSPELLRTVAERARAFGHRLADLDAPAPGDPTGGHRVVERTGGLDRDTPVLARFLHRSGTIELFTDSIAFCESLVDTHGWRAHFPAGSVRAAAVLHERAHHLLAGPYARDLRVAVGHPALRIGRWVHWAHVAGAEELAAHAYAARRLGLGRSPLLVTAAASAALDRRARTVKEASTWAS</sequence>
<evidence type="ECO:0000313" key="1">
    <source>
        <dbReference type="EMBL" id="MEQ3553030.1"/>
    </source>
</evidence>
<keyword evidence="2" id="KW-1185">Reference proteome</keyword>
<dbReference type="RefSeq" id="WP_349300100.1">
    <property type="nucleotide sequence ID" value="NZ_JBEDNQ010000009.1"/>
</dbReference>
<protein>
    <submittedName>
        <fullName evidence="1">Uncharacterized protein</fullName>
    </submittedName>
</protein>
<reference evidence="1 2" key="1">
    <citation type="submission" date="2024-03" db="EMBL/GenBank/DDBJ databases">
        <title>Draft genome sequence of Pseudonocardia nematodicida JCM 31783.</title>
        <authorList>
            <person name="Butdee W."/>
            <person name="Duangmal K."/>
        </authorList>
    </citation>
    <scope>NUCLEOTIDE SEQUENCE [LARGE SCALE GENOMIC DNA]</scope>
    <source>
        <strain evidence="1 2">JCM 31783</strain>
    </source>
</reference>
<evidence type="ECO:0000313" key="2">
    <source>
        <dbReference type="Proteomes" id="UP001494902"/>
    </source>
</evidence>
<name>A0ABV1KEY8_9PSEU</name>